<organism evidence="1 2">
    <name type="scientific">Trifolium pratense</name>
    <name type="common">Red clover</name>
    <dbReference type="NCBI Taxonomy" id="57577"/>
    <lineage>
        <taxon>Eukaryota</taxon>
        <taxon>Viridiplantae</taxon>
        <taxon>Streptophyta</taxon>
        <taxon>Embryophyta</taxon>
        <taxon>Tracheophyta</taxon>
        <taxon>Spermatophyta</taxon>
        <taxon>Magnoliopsida</taxon>
        <taxon>eudicotyledons</taxon>
        <taxon>Gunneridae</taxon>
        <taxon>Pentapetalae</taxon>
        <taxon>rosids</taxon>
        <taxon>fabids</taxon>
        <taxon>Fabales</taxon>
        <taxon>Fabaceae</taxon>
        <taxon>Papilionoideae</taxon>
        <taxon>50 kb inversion clade</taxon>
        <taxon>NPAAA clade</taxon>
        <taxon>Hologalegina</taxon>
        <taxon>IRL clade</taxon>
        <taxon>Trifolieae</taxon>
        <taxon>Trifolium</taxon>
    </lineage>
</organism>
<comment type="caution">
    <text evidence="1">The sequence shown here is derived from an EMBL/GenBank/DDBJ whole genome shotgun (WGS) entry which is preliminary data.</text>
</comment>
<dbReference type="EMBL" id="CASHSV030000001">
    <property type="protein sequence ID" value="CAJ2627788.1"/>
    <property type="molecule type" value="Genomic_DNA"/>
</dbReference>
<reference evidence="1" key="1">
    <citation type="submission" date="2023-10" db="EMBL/GenBank/DDBJ databases">
        <authorList>
            <person name="Rodriguez Cubillos JULIANA M."/>
            <person name="De Vega J."/>
        </authorList>
    </citation>
    <scope>NUCLEOTIDE SEQUENCE</scope>
</reference>
<sequence>MAEWWATTIVSLEVPICSFLLTMIFYCDFGVFQILILFLIFFNVCSPFSESADTVGAGMAVPAAQAGCMSMDEVFKLAVTSFKVYDWSLFVASRL</sequence>
<dbReference type="Proteomes" id="UP001177021">
    <property type="component" value="Unassembled WGS sequence"/>
</dbReference>
<accession>A0ACB0I6Z4</accession>
<evidence type="ECO:0000313" key="1">
    <source>
        <dbReference type="EMBL" id="CAJ2627788.1"/>
    </source>
</evidence>
<proteinExistence type="predicted"/>
<keyword evidence="2" id="KW-1185">Reference proteome</keyword>
<gene>
    <name evidence="1" type="ORF">MILVUS5_LOCUS173</name>
</gene>
<name>A0ACB0I6Z4_TRIPR</name>
<evidence type="ECO:0000313" key="2">
    <source>
        <dbReference type="Proteomes" id="UP001177021"/>
    </source>
</evidence>
<protein>
    <submittedName>
        <fullName evidence="1">Uncharacterized protein</fullName>
    </submittedName>
</protein>